<feature type="compositionally biased region" description="Basic residues" evidence="1">
    <location>
        <begin position="46"/>
        <end position="55"/>
    </location>
</feature>
<protein>
    <submittedName>
        <fullName evidence="3">Uncharacterized protein</fullName>
    </submittedName>
</protein>
<accession>A0A3E5FP54</accession>
<sequence>MIQWLKEELDMSHKRFVFDDEIEDLQPSNIKEDTSKSLNKEEKPMKKSKQKKKSNKKKFKKRYLLLILLALIIAFVVYVFIAGGNDGPVYGDRCASLIAIDKDKLNNVEDSIKNSDSSVDTVEIEVDCRIIKITMNFIDNTTSDSAKQLATNALHTLDDALGNEKSNEESQYSDLLGMANGRGQYNVEFVLTSNGDSNFPIFGTKHPSSDEISFTGTNVVDQETTDQVLKKDSTQ</sequence>
<comment type="caution">
    <text evidence="3">The sequence shown here is derived from an EMBL/GenBank/DDBJ whole genome shotgun (WGS) entry which is preliminary data.</text>
</comment>
<dbReference type="Proteomes" id="UP000261087">
    <property type="component" value="Unassembled WGS sequence"/>
</dbReference>
<organism evidence="3 4">
    <name type="scientific">Thomasclavelia spiroformis</name>
    <dbReference type="NCBI Taxonomy" id="29348"/>
    <lineage>
        <taxon>Bacteria</taxon>
        <taxon>Bacillati</taxon>
        <taxon>Bacillota</taxon>
        <taxon>Erysipelotrichia</taxon>
        <taxon>Erysipelotrichales</taxon>
        <taxon>Coprobacillaceae</taxon>
        <taxon>Thomasclavelia</taxon>
    </lineage>
</organism>
<name>A0A3E5FP54_9FIRM</name>
<proteinExistence type="predicted"/>
<evidence type="ECO:0000313" key="4">
    <source>
        <dbReference type="Proteomes" id="UP000261087"/>
    </source>
</evidence>
<feature type="region of interest" description="Disordered" evidence="1">
    <location>
        <begin position="29"/>
        <end position="55"/>
    </location>
</feature>
<keyword evidence="2" id="KW-0472">Membrane</keyword>
<gene>
    <name evidence="3" type="ORF">DXB31_07605</name>
</gene>
<evidence type="ECO:0000256" key="2">
    <source>
        <dbReference type="SAM" id="Phobius"/>
    </source>
</evidence>
<feature type="transmembrane region" description="Helical" evidence="2">
    <location>
        <begin position="63"/>
        <end position="81"/>
    </location>
</feature>
<reference evidence="3 4" key="1">
    <citation type="submission" date="2018-08" db="EMBL/GenBank/DDBJ databases">
        <title>A genome reference for cultivated species of the human gut microbiota.</title>
        <authorList>
            <person name="Zou Y."/>
            <person name="Xue W."/>
            <person name="Luo G."/>
        </authorList>
    </citation>
    <scope>NUCLEOTIDE SEQUENCE [LARGE SCALE GENOMIC DNA]</scope>
    <source>
        <strain evidence="3 4">OM02-6</strain>
    </source>
</reference>
<dbReference type="AlphaFoldDB" id="A0A3E5FP54"/>
<keyword evidence="2" id="KW-1133">Transmembrane helix</keyword>
<keyword evidence="2" id="KW-0812">Transmembrane</keyword>
<dbReference type="EMBL" id="QSVF01000017">
    <property type="protein sequence ID" value="RGO09093.1"/>
    <property type="molecule type" value="Genomic_DNA"/>
</dbReference>
<evidence type="ECO:0000256" key="1">
    <source>
        <dbReference type="SAM" id="MobiDB-lite"/>
    </source>
</evidence>
<evidence type="ECO:0000313" key="3">
    <source>
        <dbReference type="EMBL" id="RGO09093.1"/>
    </source>
</evidence>
<feature type="compositionally biased region" description="Basic and acidic residues" evidence="1">
    <location>
        <begin position="30"/>
        <end position="45"/>
    </location>
</feature>